<dbReference type="GO" id="GO:0006098">
    <property type="term" value="P:pentose-phosphate shunt"/>
    <property type="evidence" value="ECO:0007669"/>
    <property type="project" value="UniProtKB-UniRule"/>
</dbReference>
<evidence type="ECO:0000313" key="15">
    <source>
        <dbReference type="EMBL" id="SBW02719.1"/>
    </source>
</evidence>
<evidence type="ECO:0000256" key="2">
    <source>
        <dbReference type="ARBA" id="ARBA00001936"/>
    </source>
</evidence>
<organism evidence="15">
    <name type="scientific">uncultured delta proteobacterium</name>
    <dbReference type="NCBI Taxonomy" id="34034"/>
    <lineage>
        <taxon>Bacteria</taxon>
        <taxon>Deltaproteobacteria</taxon>
        <taxon>environmental samples</taxon>
    </lineage>
</organism>
<comment type="cofactor">
    <cofactor evidence="4">
        <name>Zn(2+)</name>
        <dbReference type="ChEBI" id="CHEBI:29105"/>
    </cofactor>
</comment>
<dbReference type="Pfam" id="PF00834">
    <property type="entry name" value="Ribul_P_3_epim"/>
    <property type="match status" value="1"/>
</dbReference>
<dbReference type="GO" id="GO:0046872">
    <property type="term" value="F:metal ion binding"/>
    <property type="evidence" value="ECO:0007669"/>
    <property type="project" value="UniProtKB-UniRule"/>
</dbReference>
<dbReference type="HAMAP" id="MF_02227">
    <property type="entry name" value="RPE"/>
    <property type="match status" value="1"/>
</dbReference>
<dbReference type="FunFam" id="3.20.20.70:FF:000004">
    <property type="entry name" value="Ribulose-phosphate 3-epimerase"/>
    <property type="match status" value="1"/>
</dbReference>
<dbReference type="AlphaFoldDB" id="A0A212JTF5"/>
<keyword evidence="13" id="KW-0170">Cobalt</keyword>
<feature type="binding site" evidence="10 14">
    <location>
        <position position="6"/>
    </location>
    <ligand>
        <name>substrate</name>
    </ligand>
</feature>
<comment type="catalytic activity">
    <reaction evidence="1 10 11">
        <text>D-ribulose 5-phosphate = D-xylulose 5-phosphate</text>
        <dbReference type="Rhea" id="RHEA:13677"/>
        <dbReference type="ChEBI" id="CHEBI:57737"/>
        <dbReference type="ChEBI" id="CHEBI:58121"/>
        <dbReference type="EC" id="5.1.3.1"/>
    </reaction>
</comment>
<proteinExistence type="inferred from homology"/>
<dbReference type="GO" id="GO:0019323">
    <property type="term" value="P:pentose catabolic process"/>
    <property type="evidence" value="ECO:0007669"/>
    <property type="project" value="UniProtKB-UniRule"/>
</dbReference>
<dbReference type="PROSITE" id="PS01086">
    <property type="entry name" value="RIBUL_P_3_EPIMER_2"/>
    <property type="match status" value="1"/>
</dbReference>
<feature type="binding site" evidence="10">
    <location>
        <begin position="173"/>
        <end position="175"/>
    </location>
    <ligand>
        <name>substrate</name>
    </ligand>
</feature>
<comment type="pathway">
    <text evidence="10">Carbohydrate degradation.</text>
</comment>
<evidence type="ECO:0000256" key="6">
    <source>
        <dbReference type="ARBA" id="ARBA00009541"/>
    </source>
</evidence>
<dbReference type="GO" id="GO:0005737">
    <property type="term" value="C:cytoplasm"/>
    <property type="evidence" value="ECO:0007669"/>
    <property type="project" value="UniProtKB-ARBA"/>
</dbReference>
<feature type="binding site" evidence="14">
    <location>
        <position position="175"/>
    </location>
    <ligand>
        <name>substrate</name>
    </ligand>
</feature>
<feature type="active site" description="Proton acceptor" evidence="10 12">
    <location>
        <position position="33"/>
    </location>
</feature>
<dbReference type="PIRSF" id="PIRSF001461">
    <property type="entry name" value="RPE"/>
    <property type="match status" value="1"/>
</dbReference>
<dbReference type="NCBIfam" id="NF004076">
    <property type="entry name" value="PRK05581.1-4"/>
    <property type="match status" value="1"/>
</dbReference>
<feature type="binding site" evidence="10 14">
    <location>
        <position position="64"/>
    </location>
    <ligand>
        <name>substrate</name>
    </ligand>
</feature>
<comment type="cofactor">
    <cofactor evidence="2">
        <name>Mn(2+)</name>
        <dbReference type="ChEBI" id="CHEBI:29035"/>
    </cofactor>
</comment>
<feature type="binding site" evidence="10 13">
    <location>
        <position position="173"/>
    </location>
    <ligand>
        <name>a divalent metal cation</name>
        <dbReference type="ChEBI" id="CHEBI:60240"/>
    </ligand>
</feature>
<dbReference type="NCBIfam" id="TIGR01163">
    <property type="entry name" value="rpe"/>
    <property type="match status" value="1"/>
</dbReference>
<dbReference type="InterPro" id="IPR000056">
    <property type="entry name" value="Ribul_P_3_epim-like"/>
</dbReference>
<name>A0A212JTF5_9DELT</name>
<feature type="binding site" evidence="10 14">
    <location>
        <begin position="195"/>
        <end position="196"/>
    </location>
    <ligand>
        <name>substrate</name>
    </ligand>
</feature>
<evidence type="ECO:0000256" key="9">
    <source>
        <dbReference type="ARBA" id="ARBA00023235"/>
    </source>
</evidence>
<evidence type="ECO:0000256" key="12">
    <source>
        <dbReference type="PIRSR" id="PIRSR001461-1"/>
    </source>
</evidence>
<comment type="function">
    <text evidence="10">Catalyzes the reversible epimerization of D-ribulose 5-phosphate to D-xylulose 5-phosphate.</text>
</comment>
<feature type="binding site" evidence="10 13">
    <location>
        <position position="64"/>
    </location>
    <ligand>
        <name>a divalent metal cation</name>
        <dbReference type="ChEBI" id="CHEBI:60240"/>
    </ligand>
</feature>
<dbReference type="SUPFAM" id="SSF51366">
    <property type="entry name" value="Ribulose-phoshate binding barrel"/>
    <property type="match status" value="1"/>
</dbReference>
<protein>
    <recommendedName>
        <fullName evidence="7 10">Ribulose-phosphate 3-epimerase</fullName>
        <ecNumber evidence="7 10">5.1.3.1</ecNumber>
    </recommendedName>
</protein>
<comment type="cofactor">
    <cofactor evidence="3">
        <name>Co(2+)</name>
        <dbReference type="ChEBI" id="CHEBI:48828"/>
    </cofactor>
</comment>
<evidence type="ECO:0000256" key="11">
    <source>
        <dbReference type="PIRNR" id="PIRNR001461"/>
    </source>
</evidence>
<keyword evidence="9 10" id="KW-0413">Isomerase</keyword>
<gene>
    <name evidence="10 15" type="primary">rpe</name>
    <name evidence="15" type="ORF">KL86DPRO_20020</name>
</gene>
<comment type="cofactor">
    <cofactor evidence="10 13">
        <name>a divalent metal cation</name>
        <dbReference type="ChEBI" id="CHEBI:60240"/>
    </cofactor>
    <text evidence="10 13">Binds 1 divalent metal cation per subunit.</text>
</comment>
<feature type="binding site" evidence="10 13">
    <location>
        <position position="33"/>
    </location>
    <ligand>
        <name>a divalent metal cation</name>
        <dbReference type="ChEBI" id="CHEBI:60240"/>
    </ligand>
</feature>
<dbReference type="Gene3D" id="3.20.20.70">
    <property type="entry name" value="Aldolase class I"/>
    <property type="match status" value="1"/>
</dbReference>
<dbReference type="InterPro" id="IPR026019">
    <property type="entry name" value="Ribul_P_3_epim"/>
</dbReference>
<evidence type="ECO:0000256" key="5">
    <source>
        <dbReference type="ARBA" id="ARBA00001954"/>
    </source>
</evidence>
<evidence type="ECO:0000256" key="8">
    <source>
        <dbReference type="ARBA" id="ARBA00022723"/>
    </source>
</evidence>
<reference evidence="15" key="1">
    <citation type="submission" date="2016-04" db="EMBL/GenBank/DDBJ databases">
        <authorList>
            <person name="Evans L.H."/>
            <person name="Alamgir A."/>
            <person name="Owens N."/>
            <person name="Weber N.D."/>
            <person name="Virtaneva K."/>
            <person name="Barbian K."/>
            <person name="Babar A."/>
            <person name="Rosenke K."/>
        </authorList>
    </citation>
    <scope>NUCLEOTIDE SEQUENCE</scope>
    <source>
        <strain evidence="15">86</strain>
    </source>
</reference>
<evidence type="ECO:0000256" key="4">
    <source>
        <dbReference type="ARBA" id="ARBA00001947"/>
    </source>
</evidence>
<evidence type="ECO:0000256" key="13">
    <source>
        <dbReference type="PIRSR" id="PIRSR001461-2"/>
    </source>
</evidence>
<accession>A0A212JTF5</accession>
<feature type="binding site" evidence="10 14">
    <location>
        <begin position="140"/>
        <end position="143"/>
    </location>
    <ligand>
        <name>substrate</name>
    </ligand>
</feature>
<evidence type="ECO:0000256" key="7">
    <source>
        <dbReference type="ARBA" id="ARBA00013188"/>
    </source>
</evidence>
<comment type="similarity">
    <text evidence="6 10 11">Belongs to the ribulose-phosphate 3-epimerase family.</text>
</comment>
<keyword evidence="13" id="KW-0862">Zinc</keyword>
<keyword evidence="8 10" id="KW-0479">Metal-binding</keyword>
<comment type="cofactor">
    <cofactor evidence="5">
        <name>Fe(2+)</name>
        <dbReference type="ChEBI" id="CHEBI:29033"/>
    </cofactor>
</comment>
<dbReference type="EMBL" id="FLUQ01000002">
    <property type="protein sequence ID" value="SBW02719.1"/>
    <property type="molecule type" value="Genomic_DNA"/>
</dbReference>
<dbReference type="GO" id="GO:0004750">
    <property type="term" value="F:D-ribulose-phosphate 3-epimerase activity"/>
    <property type="evidence" value="ECO:0007669"/>
    <property type="project" value="UniProtKB-UniRule"/>
</dbReference>
<dbReference type="PANTHER" id="PTHR11749">
    <property type="entry name" value="RIBULOSE-5-PHOSPHATE-3-EPIMERASE"/>
    <property type="match status" value="1"/>
</dbReference>
<evidence type="ECO:0000256" key="10">
    <source>
        <dbReference type="HAMAP-Rule" id="MF_02227"/>
    </source>
</evidence>
<sequence>MILSPSMLSSDFSRLGEEIAALEEAGLTWVHWDVMDGSFVPNITFGPPVIKNLRKKSNLFFDVHLMIREPEKHLAAFADAGADMLVVHAEACTHLHRTLGAIRELGMKSGVALNPATPVHVLEHVMDVTDMVLVMTVNPGFGGQSFIPSGLAKIRAVRTMCNRQEKEILIQADGGISPANAGEIVMAGASVLVAGSAFFSAASYRERREEFEKAVA</sequence>
<dbReference type="EC" id="5.1.3.1" evidence="7 10"/>
<dbReference type="InterPro" id="IPR011060">
    <property type="entry name" value="RibuloseP-bd_barrel"/>
</dbReference>
<evidence type="ECO:0000256" key="14">
    <source>
        <dbReference type="PIRSR" id="PIRSR001461-3"/>
    </source>
</evidence>
<keyword evidence="10 11" id="KW-0119">Carbohydrate metabolism</keyword>
<keyword evidence="13" id="KW-0464">Manganese</keyword>
<feature type="active site" description="Proton donor" evidence="10 12">
    <location>
        <position position="173"/>
    </location>
</feature>
<evidence type="ECO:0000256" key="1">
    <source>
        <dbReference type="ARBA" id="ARBA00001782"/>
    </source>
</evidence>
<dbReference type="CDD" id="cd00429">
    <property type="entry name" value="RPE"/>
    <property type="match status" value="1"/>
</dbReference>
<evidence type="ECO:0000256" key="3">
    <source>
        <dbReference type="ARBA" id="ARBA00001941"/>
    </source>
</evidence>
<feature type="binding site" evidence="10 13">
    <location>
        <position position="31"/>
    </location>
    <ligand>
        <name>a divalent metal cation</name>
        <dbReference type="ChEBI" id="CHEBI:60240"/>
    </ligand>
</feature>
<dbReference type="InterPro" id="IPR013785">
    <property type="entry name" value="Aldolase_TIM"/>
</dbReference>